<protein>
    <submittedName>
        <fullName evidence="3">Transferase</fullName>
    </submittedName>
</protein>
<dbReference type="InterPro" id="IPR023213">
    <property type="entry name" value="CAT-like_dom_sf"/>
</dbReference>
<comment type="caution">
    <text evidence="3">The sequence shown here is derived from an EMBL/GenBank/DDBJ whole genome shotgun (WGS) entry which is preliminary data.</text>
</comment>
<dbReference type="InParanoid" id="K2S1M2"/>
<evidence type="ECO:0000313" key="4">
    <source>
        <dbReference type="Proteomes" id="UP000007129"/>
    </source>
</evidence>
<sequence>MFGHTNDALIFSPVENAGPRVYARNILCFALGPDYDAEEITGILKGGLEATKQQIPYLSAEVVLDTDNTKQKGCLCLQEGAFGELRAKQLSKSEFGLTYDEFKARNYPVAELREEAVHPVPLLPRAGEAVPVLAAQANFVEGGLLLSFCIFHLVADGFSCARVFQMWAQNCRRLQDPAARESVFLSSSAFERAPLTVGHLSDPDKCDPADFPEFKVTAEPEEQCPSLHRPYRAQVWRFSPAALARLRADCAGDDGRKASTDDALAALIWRCTIAAQLGPDDVARLAEPLSILSVTVEARQRIFPPLAPDYMGCPYIYAMSRVPVADLVAGTAELPALAALTRRATAAITPHYLSSVINIFQKVPDYACLKPTCFDDLGGQHVFHSSWDNLPWYEAEWGPKLGGTAERFRVSSGGMMNGLQLVLPRVPKGLGPDGSDGVEVLMAFEEGKEDRLTADPLWNRYAVPA</sequence>
<dbReference type="InterPro" id="IPR054710">
    <property type="entry name" value="Tri101-like_N"/>
</dbReference>
<keyword evidence="1 3" id="KW-0808">Transferase</keyword>
<dbReference type="STRING" id="1126212.K2S1M2"/>
<dbReference type="PANTHER" id="PTHR31642:SF310">
    <property type="entry name" value="FATTY ALCOHOL:CAFFEOYL-COA ACYLTRANSFERASE"/>
    <property type="match status" value="1"/>
</dbReference>
<proteinExistence type="predicted"/>
<dbReference type="AlphaFoldDB" id="K2S1M2"/>
<dbReference type="OrthoDB" id="1862401at2759"/>
<evidence type="ECO:0000259" key="2">
    <source>
        <dbReference type="Pfam" id="PF22664"/>
    </source>
</evidence>
<dbReference type="HOGENOM" id="CLU_026450_4_0_1"/>
<feature type="domain" description="Trichothecene 3-O-acetyltransferase-like N-terminal" evidence="2">
    <location>
        <begin position="22"/>
        <end position="171"/>
    </location>
</feature>
<evidence type="ECO:0000256" key="1">
    <source>
        <dbReference type="ARBA" id="ARBA00022679"/>
    </source>
</evidence>
<reference evidence="3 4" key="1">
    <citation type="journal article" date="2012" name="BMC Genomics">
        <title>Tools to kill: Genome of one of the most destructive plant pathogenic fungi Macrophomina phaseolina.</title>
        <authorList>
            <person name="Islam M.S."/>
            <person name="Haque M.S."/>
            <person name="Islam M.M."/>
            <person name="Emdad E.M."/>
            <person name="Halim A."/>
            <person name="Hossen Q.M.M."/>
            <person name="Hossain M.Z."/>
            <person name="Ahmed B."/>
            <person name="Rahim S."/>
            <person name="Rahman M.S."/>
            <person name="Alam M.M."/>
            <person name="Hou S."/>
            <person name="Wan X."/>
            <person name="Saito J.A."/>
            <person name="Alam M."/>
        </authorList>
    </citation>
    <scope>NUCLEOTIDE SEQUENCE [LARGE SCALE GENOMIC DNA]</scope>
    <source>
        <strain evidence="3 4">MS6</strain>
    </source>
</reference>
<dbReference type="Pfam" id="PF22664">
    <property type="entry name" value="TRI-like_N"/>
    <property type="match status" value="1"/>
</dbReference>
<name>K2S1M2_MACPH</name>
<dbReference type="GO" id="GO:0016747">
    <property type="term" value="F:acyltransferase activity, transferring groups other than amino-acyl groups"/>
    <property type="evidence" value="ECO:0007669"/>
    <property type="project" value="TreeGrafter"/>
</dbReference>
<gene>
    <name evidence="3" type="ORF">MPH_06373</name>
</gene>
<dbReference type="GO" id="GO:0044550">
    <property type="term" value="P:secondary metabolite biosynthetic process"/>
    <property type="evidence" value="ECO:0007669"/>
    <property type="project" value="TreeGrafter"/>
</dbReference>
<dbReference type="Proteomes" id="UP000007129">
    <property type="component" value="Unassembled WGS sequence"/>
</dbReference>
<dbReference type="Gene3D" id="3.30.559.10">
    <property type="entry name" value="Chloramphenicol acetyltransferase-like domain"/>
    <property type="match status" value="2"/>
</dbReference>
<dbReference type="PANTHER" id="PTHR31642">
    <property type="entry name" value="TRICHOTHECENE 3-O-ACETYLTRANSFERASE"/>
    <property type="match status" value="1"/>
</dbReference>
<accession>K2S1M2</accession>
<organism evidence="3 4">
    <name type="scientific">Macrophomina phaseolina (strain MS6)</name>
    <name type="common">Charcoal rot fungus</name>
    <dbReference type="NCBI Taxonomy" id="1126212"/>
    <lineage>
        <taxon>Eukaryota</taxon>
        <taxon>Fungi</taxon>
        <taxon>Dikarya</taxon>
        <taxon>Ascomycota</taxon>
        <taxon>Pezizomycotina</taxon>
        <taxon>Dothideomycetes</taxon>
        <taxon>Dothideomycetes incertae sedis</taxon>
        <taxon>Botryosphaeriales</taxon>
        <taxon>Botryosphaeriaceae</taxon>
        <taxon>Macrophomina</taxon>
    </lineage>
</organism>
<dbReference type="VEuPathDB" id="FungiDB:MPH_06373"/>
<dbReference type="eggNOG" id="ENOG502T20N">
    <property type="taxonomic scope" value="Eukaryota"/>
</dbReference>
<dbReference type="EMBL" id="AHHD01000269">
    <property type="protein sequence ID" value="EKG16404.1"/>
    <property type="molecule type" value="Genomic_DNA"/>
</dbReference>
<dbReference type="InterPro" id="IPR050317">
    <property type="entry name" value="Plant_Fungal_Acyltransferase"/>
</dbReference>
<evidence type="ECO:0000313" key="3">
    <source>
        <dbReference type="EMBL" id="EKG16404.1"/>
    </source>
</evidence>